<evidence type="ECO:0000313" key="16">
    <source>
        <dbReference type="Proteomes" id="UP000612746"/>
    </source>
</evidence>
<dbReference type="InterPro" id="IPR011009">
    <property type="entry name" value="Kinase-like_dom_sf"/>
</dbReference>
<evidence type="ECO:0000256" key="9">
    <source>
        <dbReference type="ARBA" id="ARBA00022840"/>
    </source>
</evidence>
<evidence type="ECO:0000256" key="7">
    <source>
        <dbReference type="ARBA" id="ARBA00022741"/>
    </source>
</evidence>
<feature type="domain" description="Protein kinase" evidence="14">
    <location>
        <begin position="718"/>
        <end position="974"/>
    </location>
</feature>
<keyword evidence="8" id="KW-0418">Kinase</keyword>
<proteinExistence type="predicted"/>
<dbReference type="GO" id="GO:0035556">
    <property type="term" value="P:intracellular signal transduction"/>
    <property type="evidence" value="ECO:0007669"/>
    <property type="project" value="TreeGrafter"/>
</dbReference>
<evidence type="ECO:0000256" key="5">
    <source>
        <dbReference type="ARBA" id="ARBA00022553"/>
    </source>
</evidence>
<dbReference type="Gene3D" id="3.30.450.20">
    <property type="entry name" value="PAS domain"/>
    <property type="match status" value="1"/>
</dbReference>
<feature type="non-terminal residue" evidence="15">
    <location>
        <position position="1"/>
    </location>
</feature>
<dbReference type="GO" id="GO:0005524">
    <property type="term" value="F:ATP binding"/>
    <property type="evidence" value="ECO:0007669"/>
    <property type="project" value="UniProtKB-UniRule"/>
</dbReference>
<keyword evidence="4" id="KW-0723">Serine/threonine-protein kinase</keyword>
<dbReference type="GO" id="GO:0045719">
    <property type="term" value="P:negative regulation of glycogen biosynthetic process"/>
    <property type="evidence" value="ECO:0007669"/>
    <property type="project" value="TreeGrafter"/>
</dbReference>
<reference evidence="15" key="1">
    <citation type="submission" date="2020-12" db="EMBL/GenBank/DDBJ databases">
        <title>Metabolic potential, ecology and presence of endohyphal bacteria is reflected in genomic diversity of Mucoromycotina.</title>
        <authorList>
            <person name="Muszewska A."/>
            <person name="Okrasinska A."/>
            <person name="Steczkiewicz K."/>
            <person name="Drgas O."/>
            <person name="Orlowska M."/>
            <person name="Perlinska-Lenart U."/>
            <person name="Aleksandrzak-Piekarczyk T."/>
            <person name="Szatraj K."/>
            <person name="Zielenkiewicz U."/>
            <person name="Pilsyk S."/>
            <person name="Malc E."/>
            <person name="Mieczkowski P."/>
            <person name="Kruszewska J.S."/>
            <person name="Biernat P."/>
            <person name="Pawlowska J."/>
        </authorList>
    </citation>
    <scope>NUCLEOTIDE SEQUENCE</scope>
    <source>
        <strain evidence="15">WA0000051536</strain>
    </source>
</reference>
<feature type="region of interest" description="Disordered" evidence="13">
    <location>
        <begin position="543"/>
        <end position="582"/>
    </location>
</feature>
<gene>
    <name evidence="15" type="ORF">INT44_003902</name>
</gene>
<accession>A0A8H7QAA2</accession>
<sequence>VSTFVCRKQTCSNHRAGQKECDTELPTHFLNSDDESEDDVDQGFGAKGLMRIRDEDASDVQPNNRKSQDIAKFSSESLHSFSFSTAEPAMNETRKSIIQRSIGYMMSKFGWSTSDDAVFDKFKASVMEKYGYPVRRGSIAFFSQDDLDAHFQSPNTDSKQRPGILQRAYTEYPSLDKLHIRSTAEASGVPKLVTSNSTSHLPGLSMAAPQQHGNIHSPTRFLPQNQAIITTSADNHWRIILANDISSLIFGYDRGQLQSMSALDLIGKEFAQRQEQLLSERRVELGKAQCHSTEQRDDKGIVLVCGKVIPIIKKNGFRSACSLWLKEKRDDTGNPIYIWIFEEIAESLVSVFVNDAGIIQDVVGSVHELYGYRRHDVVGKNVRKLVPVWQRMESHDSGYAENLGEKLLNFDQINNIKFFGSISKYGVCFPIITKARQIPESYKDKVPNATNIIKIISLPTIAGLVTIHADGLIQSCNQVFAKYLFGYTTEQLVERRRIDDLLPQFPALIAHLNTDDRFKLGNIISYTSCRRILQDVQTNDDGPIFSYRSPVSSPKPGSGKPGSRRPSTVSRRASIGSMGQPLPPIVAVHRDGAFFEVHLQMRQVDSSDESLIALWITFDRAKVFSKHGHTAGVEHDKTVSGDLSPLLEGQLLDLPETPDDKPKIPMAAPKPMHITKQPKGIDPTNIIAMTPPISETPPPSMCKYSALDSTSQQCIDDFVIMHSLGQGAYGHVNLAYNKATPNKKVVLKYVIKDKILSDCWMNDKQLGLIPIEIHVLHTLRRIPHENICNMTDFFEDTNNYYIEMGLHGEGMDLFDYIELNDNMTRKEIQHIFRQIVDAVAHLHRHNIVHRDIKDENVIVDSNGHVQLIDFGSAAYLKPEQKFDTFAGTLDYCAPEVLRGNTYTGPPQDVWSLGILLYTLIYKENPFYNIDEIMSRDLRIPYTLDDGSIDLIKHMLDRDVDCRLTIEDVVQHRWLTSEEE</sequence>
<dbReference type="GO" id="GO:0004674">
    <property type="term" value="F:protein serine/threonine kinase activity"/>
    <property type="evidence" value="ECO:0007669"/>
    <property type="project" value="UniProtKB-KW"/>
</dbReference>
<evidence type="ECO:0000256" key="10">
    <source>
        <dbReference type="ARBA" id="ARBA00047899"/>
    </source>
</evidence>
<evidence type="ECO:0000256" key="12">
    <source>
        <dbReference type="PROSITE-ProRule" id="PRU10141"/>
    </source>
</evidence>
<dbReference type="GO" id="GO:0005829">
    <property type="term" value="C:cytosol"/>
    <property type="evidence" value="ECO:0007669"/>
    <property type="project" value="TreeGrafter"/>
</dbReference>
<dbReference type="InterPro" id="IPR035965">
    <property type="entry name" value="PAS-like_dom_sf"/>
</dbReference>
<dbReference type="FunFam" id="3.30.200.20:FF:000314">
    <property type="entry name" value="Serine/threonine protein kinase"/>
    <property type="match status" value="1"/>
</dbReference>
<dbReference type="CDD" id="cd00130">
    <property type="entry name" value="PAS"/>
    <property type="match status" value="1"/>
</dbReference>
<dbReference type="InterPro" id="IPR017441">
    <property type="entry name" value="Protein_kinase_ATP_BS"/>
</dbReference>
<dbReference type="SMART" id="SM00220">
    <property type="entry name" value="S_TKc"/>
    <property type="match status" value="1"/>
</dbReference>
<feature type="binding site" evidence="12">
    <location>
        <position position="752"/>
    </location>
    <ligand>
        <name>ATP</name>
        <dbReference type="ChEBI" id="CHEBI:30616"/>
    </ligand>
</feature>
<organism evidence="15 16">
    <name type="scientific">Umbelopsis vinacea</name>
    <dbReference type="NCBI Taxonomy" id="44442"/>
    <lineage>
        <taxon>Eukaryota</taxon>
        <taxon>Fungi</taxon>
        <taxon>Fungi incertae sedis</taxon>
        <taxon>Mucoromycota</taxon>
        <taxon>Mucoromycotina</taxon>
        <taxon>Umbelopsidomycetes</taxon>
        <taxon>Umbelopsidales</taxon>
        <taxon>Umbelopsidaceae</taxon>
        <taxon>Umbelopsis</taxon>
    </lineage>
</organism>
<dbReference type="InterPro" id="IPR000719">
    <property type="entry name" value="Prot_kinase_dom"/>
</dbReference>
<dbReference type="PROSITE" id="PS00107">
    <property type="entry name" value="PROTEIN_KINASE_ATP"/>
    <property type="match status" value="1"/>
</dbReference>
<dbReference type="PANTHER" id="PTHR24346:SF51">
    <property type="entry name" value="PAS DOMAIN-CONTAINING SERINE_THREONINE-PROTEIN KINASE"/>
    <property type="match status" value="1"/>
</dbReference>
<dbReference type="GO" id="GO:0005634">
    <property type="term" value="C:nucleus"/>
    <property type="evidence" value="ECO:0007669"/>
    <property type="project" value="TreeGrafter"/>
</dbReference>
<dbReference type="InterPro" id="IPR000014">
    <property type="entry name" value="PAS"/>
</dbReference>
<feature type="compositionally biased region" description="Low complexity" evidence="13">
    <location>
        <begin position="548"/>
        <end position="558"/>
    </location>
</feature>
<protein>
    <recommendedName>
        <fullName evidence="2">non-specific serine/threonine protein kinase</fullName>
        <ecNumber evidence="2">2.7.11.1</ecNumber>
    </recommendedName>
</protein>
<keyword evidence="6" id="KW-0808">Transferase</keyword>
<dbReference type="PROSITE" id="PS00108">
    <property type="entry name" value="PROTEIN_KINASE_ST"/>
    <property type="match status" value="1"/>
</dbReference>
<keyword evidence="3" id="KW-0963">Cytoplasm</keyword>
<dbReference type="Proteomes" id="UP000612746">
    <property type="component" value="Unassembled WGS sequence"/>
</dbReference>
<comment type="subcellular location">
    <subcellularLocation>
        <location evidence="1">Cytoplasm</location>
    </subcellularLocation>
</comment>
<dbReference type="Gene3D" id="1.10.510.10">
    <property type="entry name" value="Transferase(Phosphotransferase) domain 1"/>
    <property type="match status" value="1"/>
</dbReference>
<dbReference type="EMBL" id="JAEPRA010000001">
    <property type="protein sequence ID" value="KAG2188763.1"/>
    <property type="molecule type" value="Genomic_DNA"/>
</dbReference>
<evidence type="ECO:0000256" key="1">
    <source>
        <dbReference type="ARBA" id="ARBA00004496"/>
    </source>
</evidence>
<dbReference type="OrthoDB" id="10252171at2759"/>
<evidence type="ECO:0000256" key="2">
    <source>
        <dbReference type="ARBA" id="ARBA00012513"/>
    </source>
</evidence>
<comment type="catalytic activity">
    <reaction evidence="10">
        <text>L-threonyl-[protein] + ATP = O-phospho-L-threonyl-[protein] + ADP + H(+)</text>
        <dbReference type="Rhea" id="RHEA:46608"/>
        <dbReference type="Rhea" id="RHEA-COMP:11060"/>
        <dbReference type="Rhea" id="RHEA-COMP:11605"/>
        <dbReference type="ChEBI" id="CHEBI:15378"/>
        <dbReference type="ChEBI" id="CHEBI:30013"/>
        <dbReference type="ChEBI" id="CHEBI:30616"/>
        <dbReference type="ChEBI" id="CHEBI:61977"/>
        <dbReference type="ChEBI" id="CHEBI:456216"/>
        <dbReference type="EC" id="2.7.11.1"/>
    </reaction>
</comment>
<name>A0A8H7QAA2_9FUNG</name>
<keyword evidence="7 12" id="KW-0547">Nucleotide-binding</keyword>
<evidence type="ECO:0000313" key="15">
    <source>
        <dbReference type="EMBL" id="KAG2188763.1"/>
    </source>
</evidence>
<comment type="catalytic activity">
    <reaction evidence="11">
        <text>L-seryl-[protein] + ATP = O-phospho-L-seryl-[protein] + ADP + H(+)</text>
        <dbReference type="Rhea" id="RHEA:17989"/>
        <dbReference type="Rhea" id="RHEA-COMP:9863"/>
        <dbReference type="Rhea" id="RHEA-COMP:11604"/>
        <dbReference type="ChEBI" id="CHEBI:15378"/>
        <dbReference type="ChEBI" id="CHEBI:29999"/>
        <dbReference type="ChEBI" id="CHEBI:30616"/>
        <dbReference type="ChEBI" id="CHEBI:83421"/>
        <dbReference type="ChEBI" id="CHEBI:456216"/>
        <dbReference type="EC" id="2.7.11.1"/>
    </reaction>
</comment>
<dbReference type="EC" id="2.7.11.1" evidence="2"/>
<evidence type="ECO:0000256" key="11">
    <source>
        <dbReference type="ARBA" id="ARBA00048679"/>
    </source>
</evidence>
<dbReference type="FunFam" id="1.10.510.10:FF:000320">
    <property type="entry name" value="Serine/threonine protein kinase"/>
    <property type="match status" value="1"/>
</dbReference>
<dbReference type="Pfam" id="PF13426">
    <property type="entry name" value="PAS_9"/>
    <property type="match status" value="2"/>
</dbReference>
<dbReference type="CDD" id="cd14004">
    <property type="entry name" value="STKc_PASK"/>
    <property type="match status" value="1"/>
</dbReference>
<dbReference type="Gene3D" id="3.30.200.20">
    <property type="entry name" value="Phosphorylase Kinase, domain 1"/>
    <property type="match status" value="1"/>
</dbReference>
<evidence type="ECO:0000256" key="8">
    <source>
        <dbReference type="ARBA" id="ARBA00022777"/>
    </source>
</evidence>
<dbReference type="SMART" id="SM00091">
    <property type="entry name" value="PAS"/>
    <property type="match status" value="3"/>
</dbReference>
<dbReference type="SUPFAM" id="SSF55785">
    <property type="entry name" value="PYP-like sensor domain (PAS domain)"/>
    <property type="match status" value="1"/>
</dbReference>
<dbReference type="AlphaFoldDB" id="A0A8H7QAA2"/>
<dbReference type="InterPro" id="IPR008271">
    <property type="entry name" value="Ser/Thr_kinase_AS"/>
</dbReference>
<evidence type="ECO:0000256" key="3">
    <source>
        <dbReference type="ARBA" id="ARBA00022490"/>
    </source>
</evidence>
<dbReference type="PANTHER" id="PTHR24346">
    <property type="entry name" value="MAP/MICROTUBULE AFFINITY-REGULATING KINASE"/>
    <property type="match status" value="1"/>
</dbReference>
<evidence type="ECO:0000256" key="4">
    <source>
        <dbReference type="ARBA" id="ARBA00022527"/>
    </source>
</evidence>
<keyword evidence="16" id="KW-1185">Reference proteome</keyword>
<keyword evidence="9 12" id="KW-0067">ATP-binding</keyword>
<evidence type="ECO:0000256" key="13">
    <source>
        <dbReference type="SAM" id="MobiDB-lite"/>
    </source>
</evidence>
<dbReference type="Pfam" id="PF00069">
    <property type="entry name" value="Pkinase"/>
    <property type="match status" value="1"/>
</dbReference>
<evidence type="ECO:0000256" key="6">
    <source>
        <dbReference type="ARBA" id="ARBA00022679"/>
    </source>
</evidence>
<keyword evidence="5" id="KW-0597">Phosphoprotein</keyword>
<dbReference type="SUPFAM" id="SSF56112">
    <property type="entry name" value="Protein kinase-like (PK-like)"/>
    <property type="match status" value="1"/>
</dbReference>
<dbReference type="PROSITE" id="PS50011">
    <property type="entry name" value="PROTEIN_KINASE_DOM"/>
    <property type="match status" value="1"/>
</dbReference>
<comment type="caution">
    <text evidence="15">The sequence shown here is derived from an EMBL/GenBank/DDBJ whole genome shotgun (WGS) entry which is preliminary data.</text>
</comment>
<evidence type="ECO:0000259" key="14">
    <source>
        <dbReference type="PROSITE" id="PS50011"/>
    </source>
</evidence>